<feature type="compositionally biased region" description="Polar residues" evidence="1">
    <location>
        <begin position="210"/>
        <end position="225"/>
    </location>
</feature>
<protein>
    <recommendedName>
        <fullName evidence="4">WW domain-containing protein</fullName>
    </recommendedName>
</protein>
<organism evidence="2 3">
    <name type="scientific">Ceriporiopsis subvermispora (strain B)</name>
    <name type="common">White-rot fungus</name>
    <name type="synonym">Gelatoporia subvermispora</name>
    <dbReference type="NCBI Taxonomy" id="914234"/>
    <lineage>
        <taxon>Eukaryota</taxon>
        <taxon>Fungi</taxon>
        <taxon>Dikarya</taxon>
        <taxon>Basidiomycota</taxon>
        <taxon>Agaricomycotina</taxon>
        <taxon>Agaricomycetes</taxon>
        <taxon>Polyporales</taxon>
        <taxon>Gelatoporiaceae</taxon>
        <taxon>Gelatoporia</taxon>
    </lineage>
</organism>
<evidence type="ECO:0000313" key="2">
    <source>
        <dbReference type="EMBL" id="EMD35588.1"/>
    </source>
</evidence>
<keyword evidence="3" id="KW-1185">Reference proteome</keyword>
<accession>M2QEV8</accession>
<proteinExistence type="predicted"/>
<evidence type="ECO:0000256" key="1">
    <source>
        <dbReference type="SAM" id="MobiDB-lite"/>
    </source>
</evidence>
<dbReference type="HOGENOM" id="CLU_1069568_0_0_1"/>
<dbReference type="AlphaFoldDB" id="M2QEV8"/>
<feature type="region of interest" description="Disordered" evidence="1">
    <location>
        <begin position="208"/>
        <end position="228"/>
    </location>
</feature>
<evidence type="ECO:0000313" key="3">
    <source>
        <dbReference type="Proteomes" id="UP000016930"/>
    </source>
</evidence>
<sequence length="260" mass="28686">MQNNATTDGLPAGWLKLYHVNTGEGFYLDFNHVPPRVIWNHPSLVQQVPVDSPLHELQFITSHMAVGSQGVDFVNIPTIRSAMPMDTNGALPPAYPQGTPQVHTSRSGTQQCPTLTQPYGIYVTNSATSTMPTSYFSANTLSAEYTAPLHINQATSCTASNSRDGLDQPRTYSQPVHRREDMARELQRCSSRSASTLEYLTTDIHKELVRNTQDTSDADKNSPNGRSVGHTVISIYVPNLSKTHSTQLVDLIFWLVISCI</sequence>
<gene>
    <name evidence="2" type="ORF">CERSUDRAFT_124849</name>
</gene>
<dbReference type="Proteomes" id="UP000016930">
    <property type="component" value="Unassembled WGS sequence"/>
</dbReference>
<name>M2QEV8_CERS8</name>
<reference evidence="2 3" key="1">
    <citation type="journal article" date="2012" name="Proc. Natl. Acad. Sci. U.S.A.">
        <title>Comparative genomics of Ceriporiopsis subvermispora and Phanerochaete chrysosporium provide insight into selective ligninolysis.</title>
        <authorList>
            <person name="Fernandez-Fueyo E."/>
            <person name="Ruiz-Duenas F.J."/>
            <person name="Ferreira P."/>
            <person name="Floudas D."/>
            <person name="Hibbett D.S."/>
            <person name="Canessa P."/>
            <person name="Larrondo L.F."/>
            <person name="James T.Y."/>
            <person name="Seelenfreund D."/>
            <person name="Lobos S."/>
            <person name="Polanco R."/>
            <person name="Tello M."/>
            <person name="Honda Y."/>
            <person name="Watanabe T."/>
            <person name="Watanabe T."/>
            <person name="Ryu J.S."/>
            <person name="Kubicek C.P."/>
            <person name="Schmoll M."/>
            <person name="Gaskell J."/>
            <person name="Hammel K.E."/>
            <person name="St John F.J."/>
            <person name="Vanden Wymelenberg A."/>
            <person name="Sabat G."/>
            <person name="Splinter BonDurant S."/>
            <person name="Syed K."/>
            <person name="Yadav J.S."/>
            <person name="Doddapaneni H."/>
            <person name="Subramanian V."/>
            <person name="Lavin J.L."/>
            <person name="Oguiza J.A."/>
            <person name="Perez G."/>
            <person name="Pisabarro A.G."/>
            <person name="Ramirez L."/>
            <person name="Santoyo F."/>
            <person name="Master E."/>
            <person name="Coutinho P.M."/>
            <person name="Henrissat B."/>
            <person name="Lombard V."/>
            <person name="Magnuson J.K."/>
            <person name="Kuees U."/>
            <person name="Hori C."/>
            <person name="Igarashi K."/>
            <person name="Samejima M."/>
            <person name="Held B.W."/>
            <person name="Barry K.W."/>
            <person name="LaButti K.M."/>
            <person name="Lapidus A."/>
            <person name="Lindquist E.A."/>
            <person name="Lucas S.M."/>
            <person name="Riley R."/>
            <person name="Salamov A.A."/>
            <person name="Hoffmeister D."/>
            <person name="Schwenk D."/>
            <person name="Hadar Y."/>
            <person name="Yarden O."/>
            <person name="de Vries R.P."/>
            <person name="Wiebenga A."/>
            <person name="Stenlid J."/>
            <person name="Eastwood D."/>
            <person name="Grigoriev I.V."/>
            <person name="Berka R.M."/>
            <person name="Blanchette R.A."/>
            <person name="Kersten P."/>
            <person name="Martinez A.T."/>
            <person name="Vicuna R."/>
            <person name="Cullen D."/>
        </authorList>
    </citation>
    <scope>NUCLEOTIDE SEQUENCE [LARGE SCALE GENOMIC DNA]</scope>
    <source>
        <strain evidence="2 3">B</strain>
    </source>
</reference>
<dbReference type="EMBL" id="KB445800">
    <property type="protein sequence ID" value="EMD35588.1"/>
    <property type="molecule type" value="Genomic_DNA"/>
</dbReference>
<feature type="region of interest" description="Disordered" evidence="1">
    <location>
        <begin position="156"/>
        <end position="178"/>
    </location>
</feature>
<evidence type="ECO:0008006" key="4">
    <source>
        <dbReference type="Google" id="ProtNLM"/>
    </source>
</evidence>